<gene>
    <name evidence="1" type="ORF">DARMORV10_C07P18500.1</name>
</gene>
<proteinExistence type="predicted"/>
<organism evidence="1">
    <name type="scientific">Brassica napus</name>
    <name type="common">Rape</name>
    <dbReference type="NCBI Taxonomy" id="3708"/>
    <lineage>
        <taxon>Eukaryota</taxon>
        <taxon>Viridiplantae</taxon>
        <taxon>Streptophyta</taxon>
        <taxon>Embryophyta</taxon>
        <taxon>Tracheophyta</taxon>
        <taxon>Spermatophyta</taxon>
        <taxon>Magnoliopsida</taxon>
        <taxon>eudicotyledons</taxon>
        <taxon>Gunneridae</taxon>
        <taxon>Pentapetalae</taxon>
        <taxon>rosids</taxon>
        <taxon>malvids</taxon>
        <taxon>Brassicales</taxon>
        <taxon>Brassicaceae</taxon>
        <taxon>Brassiceae</taxon>
        <taxon>Brassica</taxon>
    </lineage>
</organism>
<dbReference type="AlphaFoldDB" id="A0A816M5F3"/>
<reference evidence="1" key="1">
    <citation type="submission" date="2021-01" db="EMBL/GenBank/DDBJ databases">
        <authorList>
            <consortium name="Genoscope - CEA"/>
            <person name="William W."/>
        </authorList>
    </citation>
    <scope>NUCLEOTIDE SEQUENCE</scope>
</reference>
<accession>A0A816M5F3</accession>
<sequence>MLLLGFRVSIQSPQHGISVRTMILLALPPLMERDPTCIWEKDMLSLPDSANKKSIVLESYYSDLSMAVMGRPQAKQQIDHVSLILSKFPKKKNCSSGKKYCSML</sequence>
<dbReference type="Proteomes" id="UP001295469">
    <property type="component" value="Chromosome C07"/>
</dbReference>
<dbReference type="EMBL" id="HG994371">
    <property type="protein sequence ID" value="CAF1974141.1"/>
    <property type="molecule type" value="Genomic_DNA"/>
</dbReference>
<protein>
    <submittedName>
        <fullName evidence="1">(rape) hypothetical protein</fullName>
    </submittedName>
</protein>
<evidence type="ECO:0000313" key="1">
    <source>
        <dbReference type="EMBL" id="CAF1974141.1"/>
    </source>
</evidence>
<name>A0A816M5F3_BRANA</name>